<evidence type="ECO:0000313" key="2">
    <source>
        <dbReference type="Proteomes" id="UP000094112"/>
    </source>
</evidence>
<name>A0A1E3NUW8_WICAA</name>
<sequence>MIRNGNSCFGLHHLSVALESTPHCSRPLSCLFLSLGYDLAGFKKISLYLLEGITLPDIDTIPLDCFNSDQQPDVPKKLNGLYTPLRKNSLRLKIFKVHKVVKDIRITLSVLDENIVCSVLDKAYFSVLMLVPILDPYAELVQDEKYLLTLFENSFLKPLEVCSVSEIKDAVSLISLSKYTTDMVSQAIMIKVVQSFLALLQFQYESAFQGLNWVLEFCSALCKKQKYRKILPEREMRCVALLCSRSYMRCTSNVITLDGLSQRIFSILELSSNISIQKELLSGTLDHYFLTLGLLYQKRAILSSEESHDGYLQLLRDCLEEMIRKFVIAINLLSSDDGVLSRLYEDVLTGFVLYGGLHVKVLWAFKFLKDYFTLETNLHDCPYTGNYLENLSEFSAINKNMRFHLNDIVSTQGFLKGFDINYDLIDDDSTTIFLTTSALVVRENDTLTMVKFVKETSPLIVKGHVRERIDKSNEFIDLWISSYKNYNGQIPNEVTDFFKKINIYVT</sequence>
<dbReference type="AlphaFoldDB" id="A0A1E3NUW8"/>
<accession>A0A1E3NUW8</accession>
<gene>
    <name evidence="1" type="ORF">WICANDRAFT_65252</name>
</gene>
<protein>
    <submittedName>
        <fullName evidence="1">Uncharacterized protein</fullName>
    </submittedName>
</protein>
<keyword evidence="2" id="KW-1185">Reference proteome</keyword>
<dbReference type="EMBL" id="KV454214">
    <property type="protein sequence ID" value="ODQ56989.1"/>
    <property type="molecule type" value="Genomic_DNA"/>
</dbReference>
<reference evidence="1 2" key="1">
    <citation type="journal article" date="2016" name="Proc. Natl. Acad. Sci. U.S.A.">
        <title>Comparative genomics of biotechnologically important yeasts.</title>
        <authorList>
            <person name="Riley R."/>
            <person name="Haridas S."/>
            <person name="Wolfe K.H."/>
            <person name="Lopes M.R."/>
            <person name="Hittinger C.T."/>
            <person name="Goeker M."/>
            <person name="Salamov A.A."/>
            <person name="Wisecaver J.H."/>
            <person name="Long T.M."/>
            <person name="Calvey C.H."/>
            <person name="Aerts A.L."/>
            <person name="Barry K.W."/>
            <person name="Choi C."/>
            <person name="Clum A."/>
            <person name="Coughlan A.Y."/>
            <person name="Deshpande S."/>
            <person name="Douglass A.P."/>
            <person name="Hanson S.J."/>
            <person name="Klenk H.-P."/>
            <person name="LaButti K.M."/>
            <person name="Lapidus A."/>
            <person name="Lindquist E.A."/>
            <person name="Lipzen A.M."/>
            <person name="Meier-Kolthoff J.P."/>
            <person name="Ohm R.A."/>
            <person name="Otillar R.P."/>
            <person name="Pangilinan J.L."/>
            <person name="Peng Y."/>
            <person name="Rokas A."/>
            <person name="Rosa C.A."/>
            <person name="Scheuner C."/>
            <person name="Sibirny A.A."/>
            <person name="Slot J.C."/>
            <person name="Stielow J.B."/>
            <person name="Sun H."/>
            <person name="Kurtzman C.P."/>
            <person name="Blackwell M."/>
            <person name="Grigoriev I.V."/>
            <person name="Jeffries T.W."/>
        </authorList>
    </citation>
    <scope>NUCLEOTIDE SEQUENCE [LARGE SCALE GENOMIC DNA]</scope>
    <source>
        <strain evidence="2">ATCC 58044 / CBS 1984 / NCYC 433 / NRRL Y-366-8</strain>
    </source>
</reference>
<dbReference type="OrthoDB" id="4065753at2759"/>
<dbReference type="GeneID" id="30201125"/>
<evidence type="ECO:0000313" key="1">
    <source>
        <dbReference type="EMBL" id="ODQ56989.1"/>
    </source>
</evidence>
<dbReference type="Proteomes" id="UP000094112">
    <property type="component" value="Unassembled WGS sequence"/>
</dbReference>
<organism evidence="1 2">
    <name type="scientific">Wickerhamomyces anomalus (strain ATCC 58044 / CBS 1984 / NCYC 433 / NRRL Y-366-8)</name>
    <name type="common">Yeast</name>
    <name type="synonym">Hansenula anomala</name>
    <dbReference type="NCBI Taxonomy" id="683960"/>
    <lineage>
        <taxon>Eukaryota</taxon>
        <taxon>Fungi</taxon>
        <taxon>Dikarya</taxon>
        <taxon>Ascomycota</taxon>
        <taxon>Saccharomycotina</taxon>
        <taxon>Saccharomycetes</taxon>
        <taxon>Phaffomycetales</taxon>
        <taxon>Wickerhamomycetaceae</taxon>
        <taxon>Wickerhamomyces</taxon>
    </lineage>
</organism>
<proteinExistence type="predicted"/>
<dbReference type="RefSeq" id="XP_019036196.1">
    <property type="nucleotide sequence ID" value="XM_019183879.1"/>
</dbReference>